<dbReference type="RefSeq" id="WP_367626791.1">
    <property type="nucleotide sequence ID" value="NZ_JBFNQD010000026.1"/>
</dbReference>
<dbReference type="InterPro" id="IPR002938">
    <property type="entry name" value="FAD-bd"/>
</dbReference>
<dbReference type="Pfam" id="PF01494">
    <property type="entry name" value="FAD_binding_3"/>
    <property type="match status" value="2"/>
</dbReference>
<protein>
    <submittedName>
        <fullName evidence="6">NAD(P)/FAD-dependent oxidoreductase</fullName>
    </submittedName>
</protein>
<organism evidence="6 7">
    <name type="scientific">Labrys neptuniae</name>
    <dbReference type="NCBI Taxonomy" id="376174"/>
    <lineage>
        <taxon>Bacteria</taxon>
        <taxon>Pseudomonadati</taxon>
        <taxon>Pseudomonadota</taxon>
        <taxon>Alphaproteobacteria</taxon>
        <taxon>Hyphomicrobiales</taxon>
        <taxon>Xanthobacteraceae</taxon>
        <taxon>Labrys</taxon>
    </lineage>
</organism>
<evidence type="ECO:0000313" key="7">
    <source>
        <dbReference type="Proteomes" id="UP001555786"/>
    </source>
</evidence>
<keyword evidence="3" id="KW-0560">Oxidoreductase</keyword>
<accession>A0ABV3PXN2</accession>
<evidence type="ECO:0000259" key="5">
    <source>
        <dbReference type="Pfam" id="PF01494"/>
    </source>
</evidence>
<proteinExistence type="predicted"/>
<dbReference type="Gene3D" id="3.50.50.60">
    <property type="entry name" value="FAD/NAD(P)-binding domain"/>
    <property type="match status" value="1"/>
</dbReference>
<dbReference type="PANTHER" id="PTHR47178">
    <property type="entry name" value="MONOOXYGENASE, FAD-BINDING"/>
    <property type="match status" value="1"/>
</dbReference>
<sequence length="457" mass="50028">MPNVPEKRNLSVIIVGAGTGGLCLAHGLKRAGIAVNVFERDRTRKDGLQGFRVGIDPDGCRALDANLPPALYETFLATCAISPQWFNMLSEHYGELLSLQPSPPRDPRHGERSVSRMTLRQVLLTGLEDVTHFDKMFSRYEQRADGKVEAFFEDGSSAVADVLVAADGSNSRIRRQYLPQAGMDDTLIRSIGGKVPATPETLALLTPKIHRGVTLILAPRGFGGILHVMEFPWDEAGAPKHGIGATDADLIAQWPGLRFDNSRDYISWGIWAAADKFPEDLRTMNGEALLALSRRLTATWHPDWRKLLAASDPNSVFPVVIRTSVPIEPWAPSNVTLLGDAIHTMTPGRGVGANTALRDAALLTRHLQAVQEGRSGLVAAIGAYEAEMRRYSAEAVERSRRQMDGRSAIHKPVIGRILLACQRTAMRLVNITPPLKRKMLRSLEALRGGERKAEGPA</sequence>
<evidence type="ECO:0000256" key="3">
    <source>
        <dbReference type="ARBA" id="ARBA00023002"/>
    </source>
</evidence>
<feature type="domain" description="FAD-binding" evidence="5">
    <location>
        <begin position="327"/>
        <end position="399"/>
    </location>
</feature>
<keyword evidence="7" id="KW-1185">Reference proteome</keyword>
<comment type="caution">
    <text evidence="6">The sequence shown here is derived from an EMBL/GenBank/DDBJ whole genome shotgun (WGS) entry which is preliminary data.</text>
</comment>
<dbReference type="SUPFAM" id="SSF51905">
    <property type="entry name" value="FAD/NAD(P)-binding domain"/>
    <property type="match status" value="1"/>
</dbReference>
<reference evidence="6 7" key="1">
    <citation type="submission" date="2024-07" db="EMBL/GenBank/DDBJ databases">
        <title>Description of Labrys sedimenti sp. nov., isolated from a diclofenac-degrading enrichment culture.</title>
        <authorList>
            <person name="Tancsics A."/>
            <person name="Csepanyi A."/>
        </authorList>
    </citation>
    <scope>NUCLEOTIDE SEQUENCE [LARGE SCALE GENOMIC DNA]</scope>
    <source>
        <strain evidence="6 7">LMG 23578</strain>
    </source>
</reference>
<evidence type="ECO:0000256" key="1">
    <source>
        <dbReference type="ARBA" id="ARBA00022630"/>
    </source>
</evidence>
<dbReference type="PRINTS" id="PR00420">
    <property type="entry name" value="RNGMNOXGNASE"/>
</dbReference>
<keyword evidence="2" id="KW-0274">FAD</keyword>
<feature type="domain" description="FAD-binding" evidence="5">
    <location>
        <begin position="11"/>
        <end position="45"/>
    </location>
</feature>
<evidence type="ECO:0000256" key="2">
    <source>
        <dbReference type="ARBA" id="ARBA00022827"/>
    </source>
</evidence>
<evidence type="ECO:0000313" key="6">
    <source>
        <dbReference type="EMBL" id="MEW9310359.1"/>
    </source>
</evidence>
<dbReference type="InterPro" id="IPR036188">
    <property type="entry name" value="FAD/NAD-bd_sf"/>
</dbReference>
<gene>
    <name evidence="6" type="ORF">ABXS05_32775</name>
</gene>
<dbReference type="Proteomes" id="UP001555786">
    <property type="component" value="Unassembled WGS sequence"/>
</dbReference>
<dbReference type="PANTHER" id="PTHR47178:SF5">
    <property type="entry name" value="FAD-BINDING DOMAIN-CONTAINING PROTEIN"/>
    <property type="match status" value="1"/>
</dbReference>
<keyword evidence="1" id="KW-0285">Flavoprotein</keyword>
<evidence type="ECO:0000256" key="4">
    <source>
        <dbReference type="ARBA" id="ARBA00023033"/>
    </source>
</evidence>
<keyword evidence="4" id="KW-0503">Monooxygenase</keyword>
<name>A0ABV3PXN2_9HYPH</name>
<dbReference type="EMBL" id="JBFNQD010000026">
    <property type="protein sequence ID" value="MEW9310359.1"/>
    <property type="molecule type" value="Genomic_DNA"/>
</dbReference>